<organism evidence="1 2">
    <name type="scientific">Portunus trituberculatus</name>
    <name type="common">Swimming crab</name>
    <name type="synonym">Neptunus trituberculatus</name>
    <dbReference type="NCBI Taxonomy" id="210409"/>
    <lineage>
        <taxon>Eukaryota</taxon>
        <taxon>Metazoa</taxon>
        <taxon>Ecdysozoa</taxon>
        <taxon>Arthropoda</taxon>
        <taxon>Crustacea</taxon>
        <taxon>Multicrustacea</taxon>
        <taxon>Malacostraca</taxon>
        <taxon>Eumalacostraca</taxon>
        <taxon>Eucarida</taxon>
        <taxon>Decapoda</taxon>
        <taxon>Pleocyemata</taxon>
        <taxon>Brachyura</taxon>
        <taxon>Eubrachyura</taxon>
        <taxon>Portunoidea</taxon>
        <taxon>Portunidae</taxon>
        <taxon>Portuninae</taxon>
        <taxon>Portunus</taxon>
    </lineage>
</organism>
<evidence type="ECO:0000313" key="2">
    <source>
        <dbReference type="Proteomes" id="UP000324222"/>
    </source>
</evidence>
<comment type="caution">
    <text evidence="1">The sequence shown here is derived from an EMBL/GenBank/DDBJ whole genome shotgun (WGS) entry which is preliminary data.</text>
</comment>
<proteinExistence type="predicted"/>
<name>A0A5B7KDC4_PORTR</name>
<evidence type="ECO:0000313" key="1">
    <source>
        <dbReference type="EMBL" id="MPD04836.1"/>
    </source>
</evidence>
<protein>
    <submittedName>
        <fullName evidence="1">Uncharacterized protein</fullName>
    </submittedName>
</protein>
<dbReference type="AlphaFoldDB" id="A0A5B7KDC4"/>
<dbReference type="EMBL" id="VSRR010143082">
    <property type="protein sequence ID" value="MPD04836.1"/>
    <property type="molecule type" value="Genomic_DNA"/>
</dbReference>
<sequence length="104" mass="11319">MSLTFCLPTHLSFLSDQSREGDSTGWSCGVMGGEWLCGWVASSRQAVRVTYPITDPRFPKGCPFAEVSCFLPQACSLINYPCHLGLRRGAGCVNICVPMCCHQA</sequence>
<reference evidence="1 2" key="1">
    <citation type="submission" date="2019-05" db="EMBL/GenBank/DDBJ databases">
        <title>Another draft genome of Portunus trituberculatus and its Hox gene families provides insights of decapod evolution.</title>
        <authorList>
            <person name="Jeong J.-H."/>
            <person name="Song I."/>
            <person name="Kim S."/>
            <person name="Choi T."/>
            <person name="Kim D."/>
            <person name="Ryu S."/>
            <person name="Kim W."/>
        </authorList>
    </citation>
    <scope>NUCLEOTIDE SEQUENCE [LARGE SCALE GENOMIC DNA]</scope>
    <source>
        <tissue evidence="1">Muscle</tissue>
    </source>
</reference>
<dbReference type="OrthoDB" id="295473at2759"/>
<gene>
    <name evidence="1" type="ORF">E2C01_100547</name>
</gene>
<keyword evidence="2" id="KW-1185">Reference proteome</keyword>
<accession>A0A5B7KDC4</accession>
<dbReference type="Proteomes" id="UP000324222">
    <property type="component" value="Unassembled WGS sequence"/>
</dbReference>